<reference evidence="1 2" key="1">
    <citation type="submission" date="2014-12" db="EMBL/GenBank/DDBJ databases">
        <title>Genome assembly of Enhygromyxa salina DSM 15201.</title>
        <authorList>
            <person name="Sharma G."/>
            <person name="Subramanian S."/>
        </authorList>
    </citation>
    <scope>NUCLEOTIDE SEQUENCE [LARGE SCALE GENOMIC DNA]</scope>
    <source>
        <strain evidence="1 2">DSM 15201</strain>
    </source>
</reference>
<sequence length="47" mass="5187">MRAAEHRPAAYLHSAAAPIRAVRERPRCPGARVQLVILRPPDRACVS</sequence>
<dbReference type="AlphaFoldDB" id="A0A0C1Z584"/>
<accession>A0A0C1Z584</accession>
<proteinExistence type="predicted"/>
<evidence type="ECO:0000313" key="1">
    <source>
        <dbReference type="EMBL" id="KIG12769.1"/>
    </source>
</evidence>
<dbReference type="Proteomes" id="UP000031599">
    <property type="component" value="Unassembled WGS sequence"/>
</dbReference>
<protein>
    <submittedName>
        <fullName evidence="1">Uncharacterized protein</fullName>
    </submittedName>
</protein>
<comment type="caution">
    <text evidence="1">The sequence shown here is derived from an EMBL/GenBank/DDBJ whole genome shotgun (WGS) entry which is preliminary data.</text>
</comment>
<gene>
    <name evidence="1" type="ORF">DB30_01030</name>
</gene>
<organism evidence="1 2">
    <name type="scientific">Enhygromyxa salina</name>
    <dbReference type="NCBI Taxonomy" id="215803"/>
    <lineage>
        <taxon>Bacteria</taxon>
        <taxon>Pseudomonadati</taxon>
        <taxon>Myxococcota</taxon>
        <taxon>Polyangia</taxon>
        <taxon>Nannocystales</taxon>
        <taxon>Nannocystaceae</taxon>
        <taxon>Enhygromyxa</taxon>
    </lineage>
</organism>
<name>A0A0C1Z584_9BACT</name>
<evidence type="ECO:0000313" key="2">
    <source>
        <dbReference type="Proteomes" id="UP000031599"/>
    </source>
</evidence>
<dbReference type="EMBL" id="JMCC02000119">
    <property type="protein sequence ID" value="KIG12769.1"/>
    <property type="molecule type" value="Genomic_DNA"/>
</dbReference>